<feature type="region of interest" description="Disordered" evidence="1">
    <location>
        <begin position="25"/>
        <end position="92"/>
    </location>
</feature>
<dbReference type="KEGG" id="ehx:EMIHUDRAFT_214856"/>
<evidence type="ECO:0000256" key="1">
    <source>
        <dbReference type="SAM" id="MobiDB-lite"/>
    </source>
</evidence>
<dbReference type="HOGENOM" id="CLU_1024632_0_0_1"/>
<organism evidence="2 3">
    <name type="scientific">Emiliania huxleyi (strain CCMP1516)</name>
    <dbReference type="NCBI Taxonomy" id="280463"/>
    <lineage>
        <taxon>Eukaryota</taxon>
        <taxon>Haptista</taxon>
        <taxon>Haptophyta</taxon>
        <taxon>Prymnesiophyceae</taxon>
        <taxon>Isochrysidales</taxon>
        <taxon>Noelaerhabdaceae</taxon>
        <taxon>Emiliania</taxon>
    </lineage>
</organism>
<keyword evidence="3" id="KW-1185">Reference proteome</keyword>
<sequence>MKDPTTQPSMELSDLRSFLMLMEGLPAVPCPGSPSMLEVPSSPNSNATESTDTSLSASPSPKPESPRDSQKAAVNVHGAAPGGRPVSEPTARPANGMAKLLEEQLCVEAGGSRHAPPQLRKSLSRDAHAVRVPVPRGRAAGGAAQARQLKRRATRPMVLSWGGAVLVDCERRGTSEGAESYGLSRIAASARAGCGKSSLSMTAMIPALPIEVTSVLFITLRHAVARASGTTRSLNGFNSISREAIFAGLRRWPARRRRQPVFMSRSWGIARV</sequence>
<protein>
    <submittedName>
        <fullName evidence="2">Uncharacterized protein</fullName>
    </submittedName>
</protein>
<feature type="compositionally biased region" description="Polar residues" evidence="1">
    <location>
        <begin position="41"/>
        <end position="59"/>
    </location>
</feature>
<name>A0A0D3III6_EMIH1</name>
<dbReference type="PaxDb" id="2903-EOD11071"/>
<evidence type="ECO:0000313" key="3">
    <source>
        <dbReference type="Proteomes" id="UP000013827"/>
    </source>
</evidence>
<dbReference type="EnsemblProtists" id="EOD11071">
    <property type="protein sequence ID" value="EOD11071"/>
    <property type="gene ID" value="EMIHUDRAFT_214856"/>
</dbReference>
<dbReference type="GeneID" id="17257325"/>
<reference evidence="2" key="2">
    <citation type="submission" date="2024-10" db="UniProtKB">
        <authorList>
            <consortium name="EnsemblProtists"/>
        </authorList>
    </citation>
    <scope>IDENTIFICATION</scope>
</reference>
<evidence type="ECO:0000313" key="2">
    <source>
        <dbReference type="EnsemblProtists" id="EOD11071"/>
    </source>
</evidence>
<dbReference type="RefSeq" id="XP_005763500.1">
    <property type="nucleotide sequence ID" value="XM_005763443.1"/>
</dbReference>
<proteinExistence type="predicted"/>
<reference evidence="3" key="1">
    <citation type="journal article" date="2013" name="Nature">
        <title>Pan genome of the phytoplankton Emiliania underpins its global distribution.</title>
        <authorList>
            <person name="Read B.A."/>
            <person name="Kegel J."/>
            <person name="Klute M.J."/>
            <person name="Kuo A."/>
            <person name="Lefebvre S.C."/>
            <person name="Maumus F."/>
            <person name="Mayer C."/>
            <person name="Miller J."/>
            <person name="Monier A."/>
            <person name="Salamov A."/>
            <person name="Young J."/>
            <person name="Aguilar M."/>
            <person name="Claverie J.M."/>
            <person name="Frickenhaus S."/>
            <person name="Gonzalez K."/>
            <person name="Herman E.K."/>
            <person name="Lin Y.C."/>
            <person name="Napier J."/>
            <person name="Ogata H."/>
            <person name="Sarno A.F."/>
            <person name="Shmutz J."/>
            <person name="Schroeder D."/>
            <person name="de Vargas C."/>
            <person name="Verret F."/>
            <person name="von Dassow P."/>
            <person name="Valentin K."/>
            <person name="Van de Peer Y."/>
            <person name="Wheeler G."/>
            <person name="Dacks J.B."/>
            <person name="Delwiche C.F."/>
            <person name="Dyhrman S.T."/>
            <person name="Glockner G."/>
            <person name="John U."/>
            <person name="Richards T."/>
            <person name="Worden A.Z."/>
            <person name="Zhang X."/>
            <person name="Grigoriev I.V."/>
            <person name="Allen A.E."/>
            <person name="Bidle K."/>
            <person name="Borodovsky M."/>
            <person name="Bowler C."/>
            <person name="Brownlee C."/>
            <person name="Cock J.M."/>
            <person name="Elias M."/>
            <person name="Gladyshev V.N."/>
            <person name="Groth M."/>
            <person name="Guda C."/>
            <person name="Hadaegh A."/>
            <person name="Iglesias-Rodriguez M.D."/>
            <person name="Jenkins J."/>
            <person name="Jones B.M."/>
            <person name="Lawson T."/>
            <person name="Leese F."/>
            <person name="Lindquist E."/>
            <person name="Lobanov A."/>
            <person name="Lomsadze A."/>
            <person name="Malik S.B."/>
            <person name="Marsh M.E."/>
            <person name="Mackinder L."/>
            <person name="Mock T."/>
            <person name="Mueller-Roeber B."/>
            <person name="Pagarete A."/>
            <person name="Parker M."/>
            <person name="Probert I."/>
            <person name="Quesneville H."/>
            <person name="Raines C."/>
            <person name="Rensing S.A."/>
            <person name="Riano-Pachon D.M."/>
            <person name="Richier S."/>
            <person name="Rokitta S."/>
            <person name="Shiraiwa Y."/>
            <person name="Soanes D.M."/>
            <person name="van der Giezen M."/>
            <person name="Wahlund T.M."/>
            <person name="Williams B."/>
            <person name="Wilson W."/>
            <person name="Wolfe G."/>
            <person name="Wurch L.L."/>
        </authorList>
    </citation>
    <scope>NUCLEOTIDE SEQUENCE</scope>
</reference>
<dbReference type="Proteomes" id="UP000013827">
    <property type="component" value="Unassembled WGS sequence"/>
</dbReference>
<dbReference type="AlphaFoldDB" id="A0A0D3III6"/>
<accession>A0A0D3III6</accession>